<dbReference type="EMBL" id="CAKOGP040001112">
    <property type="protein sequence ID" value="CAJ1942126.1"/>
    <property type="molecule type" value="Genomic_DNA"/>
</dbReference>
<gene>
    <name evidence="14" type="ORF">CYCCA115_LOCUS7791</name>
</gene>
<organism evidence="14 15">
    <name type="scientific">Cylindrotheca closterium</name>
    <dbReference type="NCBI Taxonomy" id="2856"/>
    <lineage>
        <taxon>Eukaryota</taxon>
        <taxon>Sar</taxon>
        <taxon>Stramenopiles</taxon>
        <taxon>Ochrophyta</taxon>
        <taxon>Bacillariophyta</taxon>
        <taxon>Bacillariophyceae</taxon>
        <taxon>Bacillariophycidae</taxon>
        <taxon>Bacillariales</taxon>
        <taxon>Bacillariaceae</taxon>
        <taxon>Cylindrotheca</taxon>
    </lineage>
</organism>
<keyword evidence="6 11" id="KW-0620">Polyamine biosynthesis</keyword>
<dbReference type="GO" id="GO:0008295">
    <property type="term" value="P:spermidine biosynthetic process"/>
    <property type="evidence" value="ECO:0007669"/>
    <property type="project" value="InterPro"/>
</dbReference>
<dbReference type="PROSITE" id="PS51006">
    <property type="entry name" value="PABS_2"/>
    <property type="match status" value="1"/>
</dbReference>
<dbReference type="InterPro" id="IPR030374">
    <property type="entry name" value="PABS"/>
</dbReference>
<dbReference type="Gene3D" id="3.60.90.10">
    <property type="entry name" value="S-adenosylmethionine decarboxylase"/>
    <property type="match status" value="1"/>
</dbReference>
<evidence type="ECO:0000259" key="13">
    <source>
        <dbReference type="PROSITE" id="PS51006"/>
    </source>
</evidence>
<comment type="caution">
    <text evidence="11">Lacks conserved residue(s) required for the propagation of feature annotation.</text>
</comment>
<proteinExistence type="inferred from homology"/>
<comment type="similarity">
    <text evidence="2">Belongs to the spermidine/spermine synthase family.</text>
</comment>
<evidence type="ECO:0000256" key="1">
    <source>
        <dbReference type="ARBA" id="ARBA00001928"/>
    </source>
</evidence>
<evidence type="ECO:0000313" key="14">
    <source>
        <dbReference type="EMBL" id="CAJ1942126.1"/>
    </source>
</evidence>
<dbReference type="GO" id="GO:0010487">
    <property type="term" value="F:thermospermine synthase activity"/>
    <property type="evidence" value="ECO:0007669"/>
    <property type="project" value="UniProtKB-ARBA"/>
</dbReference>
<evidence type="ECO:0000256" key="9">
    <source>
        <dbReference type="ARBA" id="ARBA00023270"/>
    </source>
</evidence>
<evidence type="ECO:0000256" key="6">
    <source>
        <dbReference type="ARBA" id="ARBA00023115"/>
    </source>
</evidence>
<evidence type="ECO:0000313" key="15">
    <source>
        <dbReference type="Proteomes" id="UP001295423"/>
    </source>
</evidence>
<evidence type="ECO:0000256" key="8">
    <source>
        <dbReference type="ARBA" id="ARBA00023239"/>
    </source>
</evidence>
<dbReference type="InterPro" id="IPR016067">
    <property type="entry name" value="S-AdoMet_deCO2ase_core"/>
</dbReference>
<dbReference type="Proteomes" id="UP001295423">
    <property type="component" value="Unassembled WGS sequence"/>
</dbReference>
<keyword evidence="4" id="KW-0210">Decarboxylase</keyword>
<dbReference type="AlphaFoldDB" id="A0AAD2CRI0"/>
<dbReference type="GO" id="GO:0004014">
    <property type="term" value="F:adenosylmethionine decarboxylase activity"/>
    <property type="evidence" value="ECO:0007669"/>
    <property type="project" value="InterPro"/>
</dbReference>
<keyword evidence="9" id="KW-0704">Schiff base</keyword>
<dbReference type="HAMAP" id="MF_00198">
    <property type="entry name" value="Spermidine_synth"/>
    <property type="match status" value="1"/>
</dbReference>
<evidence type="ECO:0000256" key="5">
    <source>
        <dbReference type="ARBA" id="ARBA00022813"/>
    </source>
</evidence>
<keyword evidence="12" id="KW-1133">Transmembrane helix</keyword>
<comment type="caution">
    <text evidence="14">The sequence shown here is derived from an EMBL/GenBank/DDBJ whole genome shotgun (WGS) entry which is preliminary data.</text>
</comment>
<name>A0AAD2CRI0_9STRA</name>
<keyword evidence="7" id="KW-0865">Zymogen</keyword>
<dbReference type="Pfam" id="PF02675">
    <property type="entry name" value="AdoMet_dc"/>
    <property type="match status" value="1"/>
</dbReference>
<evidence type="ECO:0000256" key="2">
    <source>
        <dbReference type="ARBA" id="ARBA00007867"/>
    </source>
</evidence>
<dbReference type="PANTHER" id="PTHR43317:SF1">
    <property type="entry name" value="THERMOSPERMINE SYNTHASE ACAULIS5"/>
    <property type="match status" value="1"/>
</dbReference>
<evidence type="ECO:0000256" key="3">
    <source>
        <dbReference type="ARBA" id="ARBA00022679"/>
    </source>
</evidence>
<dbReference type="PANTHER" id="PTHR43317">
    <property type="entry name" value="THERMOSPERMINE SYNTHASE ACAULIS5"/>
    <property type="match status" value="1"/>
</dbReference>
<dbReference type="Gene3D" id="3.40.50.150">
    <property type="entry name" value="Vaccinia Virus protein VP39"/>
    <property type="match status" value="1"/>
</dbReference>
<protein>
    <recommendedName>
        <fullName evidence="13">PABS domain-containing protein</fullName>
    </recommendedName>
</protein>
<keyword evidence="8" id="KW-0456">Lyase</keyword>
<keyword evidence="12" id="KW-0812">Transmembrane</keyword>
<comment type="cofactor">
    <cofactor evidence="1">
        <name>pyruvate</name>
        <dbReference type="ChEBI" id="CHEBI:15361"/>
    </cofactor>
</comment>
<keyword evidence="10" id="KW-0670">Pyruvate</keyword>
<evidence type="ECO:0000256" key="10">
    <source>
        <dbReference type="ARBA" id="ARBA00023317"/>
    </source>
</evidence>
<evidence type="ECO:0000256" key="7">
    <source>
        <dbReference type="ARBA" id="ARBA00023145"/>
    </source>
</evidence>
<sequence>MSPAASKPTTKEPEPFSSYKIKVSATVFHVSLVVSFAIAFGLGQMSTNYAESSSSLTTDGTSVLTNLPVPSMLEGMKPIDMKVYGSETWIQATETACAENKDDKEEEDEEDDDYSSLGQHLMLDFQYLDSKVLGDAEKLASTMIDTLNKSGLTVTSYHCHRPSGVACQWALANGRASYTTWPEHGLMSLDIFLIKNGDDDPLLSMSALPNFEEAFSFADPKSPKKPKVNWLLKPRGFESGEASEGDILASSDMDIYPLGAAARYKKHVASVKSVFQTINVFDVLTDDRTLDDYERSISGDDSYQAQNPELFEPDRIVFMGGLLQSRRLGDAAYHEALVHPGLFAHPNPKRVGIIGGGEGATLREILKHNTIDQVVMIDIDKMIVEISKEYLPGWNNCTNLVGRAESCFEDEKASVYLEDAFKWFKDRFLEGAELEGTEENDPQGLTEFVANLYTDPYFYESLYRGLNDNGMLIAQLGAARGLTDPPEDHSVDRFRLKYIEGLAKAGFTATREYAEGGCGFGSPWLFTASFKQREDEFNWFANDAEIDYKIRTRLTPTIDGNTPLNYFDSSSMKKYKYPPKSSAVVHCRREPLPKGCEPIEDSRATDKVSILPAYYKSLESFVDKGILAGWYKDLFASYSEDHLRPAGDDFAYNPDGDRRVHFD</sequence>
<dbReference type="Pfam" id="PF01564">
    <property type="entry name" value="Spermine_synth"/>
    <property type="match status" value="1"/>
</dbReference>
<feature type="domain" description="PABS" evidence="13">
    <location>
        <begin position="252"/>
        <end position="531"/>
    </location>
</feature>
<dbReference type="CDD" id="cd02440">
    <property type="entry name" value="AdoMet_MTases"/>
    <property type="match status" value="1"/>
</dbReference>
<keyword evidence="15" id="KW-1185">Reference proteome</keyword>
<accession>A0AAD2CRI0</accession>
<evidence type="ECO:0000256" key="4">
    <source>
        <dbReference type="ARBA" id="ARBA00022793"/>
    </source>
</evidence>
<feature type="transmembrane region" description="Helical" evidence="12">
    <location>
        <begin position="21"/>
        <end position="43"/>
    </location>
</feature>
<dbReference type="SUPFAM" id="SSF53335">
    <property type="entry name" value="S-adenosyl-L-methionine-dependent methyltransferases"/>
    <property type="match status" value="1"/>
</dbReference>
<keyword evidence="3 11" id="KW-0808">Transferase</keyword>
<evidence type="ECO:0000256" key="11">
    <source>
        <dbReference type="PROSITE-ProRule" id="PRU00354"/>
    </source>
</evidence>
<dbReference type="InterPro" id="IPR003826">
    <property type="entry name" value="AdoMetDC_fam_prok"/>
</dbReference>
<keyword evidence="5" id="KW-0068">Autocatalytic cleavage</keyword>
<dbReference type="SUPFAM" id="SSF56276">
    <property type="entry name" value="S-adenosylmethionine decarboxylase"/>
    <property type="match status" value="1"/>
</dbReference>
<reference evidence="14" key="1">
    <citation type="submission" date="2023-08" db="EMBL/GenBank/DDBJ databases">
        <authorList>
            <person name="Audoor S."/>
            <person name="Bilcke G."/>
        </authorList>
    </citation>
    <scope>NUCLEOTIDE SEQUENCE</scope>
</reference>
<dbReference type="InterPro" id="IPR029063">
    <property type="entry name" value="SAM-dependent_MTases_sf"/>
</dbReference>
<keyword evidence="12" id="KW-0472">Membrane</keyword>
<dbReference type="InterPro" id="IPR001045">
    <property type="entry name" value="Spermi_synthase"/>
</dbReference>
<evidence type="ECO:0000256" key="12">
    <source>
        <dbReference type="SAM" id="Phobius"/>
    </source>
</evidence>